<evidence type="ECO:0000259" key="5">
    <source>
        <dbReference type="PROSITE" id="PS51469"/>
    </source>
</evidence>
<dbReference type="GO" id="GO:0005637">
    <property type="term" value="C:nuclear inner membrane"/>
    <property type="evidence" value="ECO:0007669"/>
    <property type="project" value="UniProtKB-SubCell"/>
</dbReference>
<accession>A0A7L3WFP5</accession>
<sequence length="137" mass="15086">TSPGYCWTSPTSQSHVVIRLPTHVQPTAITLQHPLMKYSVLGDISSAPRDFSVFVSVCQALGAGTWLAEEDVQGPLAAPYISGVICLFATFSLQEVSGAFQYIKLFIQNNWGNRRHTCIYRVQVDGRIKKMNAKGQA</sequence>
<evidence type="ECO:0000256" key="3">
    <source>
        <dbReference type="ARBA" id="ARBA00022989"/>
    </source>
</evidence>
<dbReference type="PROSITE" id="PS51469">
    <property type="entry name" value="SUN"/>
    <property type="match status" value="1"/>
</dbReference>
<comment type="subcellular location">
    <subcellularLocation>
        <location evidence="1">Nucleus inner membrane</location>
    </subcellularLocation>
</comment>
<feature type="non-terminal residue" evidence="6">
    <location>
        <position position="1"/>
    </location>
</feature>
<evidence type="ECO:0000313" key="7">
    <source>
        <dbReference type="Proteomes" id="UP000518911"/>
    </source>
</evidence>
<dbReference type="InterPro" id="IPR045119">
    <property type="entry name" value="SUN1-5"/>
</dbReference>
<dbReference type="OrthoDB" id="342281at2759"/>
<evidence type="ECO:0000313" key="6">
    <source>
        <dbReference type="EMBL" id="NXV74469.1"/>
    </source>
</evidence>
<evidence type="ECO:0000256" key="4">
    <source>
        <dbReference type="ARBA" id="ARBA00023136"/>
    </source>
</evidence>
<keyword evidence="4" id="KW-0472">Membrane</keyword>
<dbReference type="PANTHER" id="PTHR12911:SF24">
    <property type="entry name" value="SUN DOMAIN-CONTAINING PROTEIN 3"/>
    <property type="match status" value="1"/>
</dbReference>
<organism evidence="6 7">
    <name type="scientific">Atlantisia rogersi</name>
    <name type="common">Inaccessible Island rail</name>
    <dbReference type="NCBI Taxonomy" id="2478892"/>
    <lineage>
        <taxon>Eukaryota</taxon>
        <taxon>Metazoa</taxon>
        <taxon>Chordata</taxon>
        <taxon>Craniata</taxon>
        <taxon>Vertebrata</taxon>
        <taxon>Euteleostomi</taxon>
        <taxon>Archelosauria</taxon>
        <taxon>Archosauria</taxon>
        <taxon>Dinosauria</taxon>
        <taxon>Saurischia</taxon>
        <taxon>Theropoda</taxon>
        <taxon>Coelurosauria</taxon>
        <taxon>Aves</taxon>
        <taxon>Neognathae</taxon>
        <taxon>Neoaves</taxon>
        <taxon>Gruiformes</taxon>
        <taxon>Rallidae</taxon>
        <taxon>Atlantisia</taxon>
    </lineage>
</organism>
<gene>
    <name evidence="6" type="primary">Sun3_0</name>
    <name evidence="6" type="ORF">ATLROG_R08233</name>
</gene>
<comment type="caution">
    <text evidence="6">The sequence shown here is derived from an EMBL/GenBank/DDBJ whole genome shotgun (WGS) entry which is preliminary data.</text>
</comment>
<dbReference type="Proteomes" id="UP000518911">
    <property type="component" value="Unassembled WGS sequence"/>
</dbReference>
<keyword evidence="3" id="KW-1133">Transmembrane helix</keyword>
<dbReference type="PANTHER" id="PTHR12911">
    <property type="entry name" value="SAD1/UNC-84-LIKE PROTEIN-RELATED"/>
    <property type="match status" value="1"/>
</dbReference>
<evidence type="ECO:0000256" key="1">
    <source>
        <dbReference type="ARBA" id="ARBA00004540"/>
    </source>
</evidence>
<keyword evidence="7" id="KW-1185">Reference proteome</keyword>
<dbReference type="GO" id="GO:0043495">
    <property type="term" value="F:protein-membrane adaptor activity"/>
    <property type="evidence" value="ECO:0007669"/>
    <property type="project" value="TreeGrafter"/>
</dbReference>
<protein>
    <submittedName>
        <fullName evidence="6">SUN3 protein</fullName>
    </submittedName>
</protein>
<dbReference type="Gene3D" id="2.60.120.260">
    <property type="entry name" value="Galactose-binding domain-like"/>
    <property type="match status" value="1"/>
</dbReference>
<dbReference type="AlphaFoldDB" id="A0A7L3WFP5"/>
<reference evidence="6 7" key="1">
    <citation type="submission" date="2019-09" db="EMBL/GenBank/DDBJ databases">
        <title>Bird 10,000 Genomes (B10K) Project - Family phase.</title>
        <authorList>
            <person name="Zhang G."/>
        </authorList>
    </citation>
    <scope>NUCLEOTIDE SEQUENCE [LARGE SCALE GENOMIC DNA]</scope>
    <source>
        <strain evidence="6">OUT-0055</strain>
        <tissue evidence="6">Blood</tissue>
    </source>
</reference>
<evidence type="ECO:0000256" key="2">
    <source>
        <dbReference type="ARBA" id="ARBA00022692"/>
    </source>
</evidence>
<keyword evidence="2" id="KW-0812">Transmembrane</keyword>
<feature type="non-terminal residue" evidence="6">
    <location>
        <position position="137"/>
    </location>
</feature>
<dbReference type="EMBL" id="VZUJ01064718">
    <property type="protein sequence ID" value="NXV74469.1"/>
    <property type="molecule type" value="Genomic_DNA"/>
</dbReference>
<proteinExistence type="predicted"/>
<dbReference type="GO" id="GO:0034993">
    <property type="term" value="C:meiotic nuclear membrane microtubule tethering complex"/>
    <property type="evidence" value="ECO:0007669"/>
    <property type="project" value="TreeGrafter"/>
</dbReference>
<dbReference type="Pfam" id="PF07738">
    <property type="entry name" value="Sad1_UNC"/>
    <property type="match status" value="2"/>
</dbReference>
<dbReference type="InterPro" id="IPR012919">
    <property type="entry name" value="SUN_dom"/>
</dbReference>
<feature type="domain" description="SUN" evidence="5">
    <location>
        <begin position="1"/>
        <end position="129"/>
    </location>
</feature>
<name>A0A7L3WFP5_9GRUI</name>